<evidence type="ECO:0000313" key="1">
    <source>
        <dbReference type="EMBL" id="OAN49230.1"/>
    </source>
</evidence>
<accession>A0A178MKM1</accession>
<keyword evidence="2" id="KW-1185">Reference proteome</keyword>
<comment type="caution">
    <text evidence="1">The sequence shown here is derived from an EMBL/GenBank/DDBJ whole genome shotgun (WGS) entry which is preliminary data.</text>
</comment>
<proteinExistence type="predicted"/>
<reference evidence="1 2" key="1">
    <citation type="submission" date="2016-04" db="EMBL/GenBank/DDBJ databases">
        <title>Draft genome sequence of freshwater magnetotactic bacteria Magnetospirillum marisnigri SP-1 and Magnetospirillum moscoviense BB-1.</title>
        <authorList>
            <person name="Koziaeva V."/>
            <person name="Dziuba M.V."/>
            <person name="Ivanov T.M."/>
            <person name="Kuznetsov B."/>
            <person name="Grouzdev D.S."/>
        </authorList>
    </citation>
    <scope>NUCLEOTIDE SEQUENCE [LARGE SCALE GENOMIC DNA]</scope>
    <source>
        <strain evidence="1 2">SP-1</strain>
    </source>
</reference>
<name>A0A178MKM1_9PROT</name>
<dbReference type="EMBL" id="LWQT01000066">
    <property type="protein sequence ID" value="OAN49230.1"/>
    <property type="molecule type" value="Genomic_DNA"/>
</dbReference>
<dbReference type="STRING" id="1285242.A6A04_03705"/>
<dbReference type="RefSeq" id="WP_068493660.1">
    <property type="nucleotide sequence ID" value="NZ_LWQT01000066.1"/>
</dbReference>
<organism evidence="1 2">
    <name type="scientific">Paramagnetospirillum marisnigri</name>
    <dbReference type="NCBI Taxonomy" id="1285242"/>
    <lineage>
        <taxon>Bacteria</taxon>
        <taxon>Pseudomonadati</taxon>
        <taxon>Pseudomonadota</taxon>
        <taxon>Alphaproteobacteria</taxon>
        <taxon>Rhodospirillales</taxon>
        <taxon>Magnetospirillaceae</taxon>
        <taxon>Paramagnetospirillum</taxon>
    </lineage>
</organism>
<evidence type="ECO:0000313" key="2">
    <source>
        <dbReference type="Proteomes" id="UP000078428"/>
    </source>
</evidence>
<dbReference type="OrthoDB" id="7979413at2"/>
<gene>
    <name evidence="1" type="ORF">A6A04_03705</name>
</gene>
<dbReference type="AlphaFoldDB" id="A0A178MKM1"/>
<protein>
    <submittedName>
        <fullName evidence="1">Uncharacterized protein</fullName>
    </submittedName>
</protein>
<dbReference type="Proteomes" id="UP000078428">
    <property type="component" value="Unassembled WGS sequence"/>
</dbReference>
<sequence>MRYIAAVLGFLAIALGLVFAATWWVDPYGYFGRMPLGLYDVTLARHVKARMISIQRPEGVLMGSSTMMGVFPNRISGCRLYNAAFPGARPSELAYMAEAFLPPMELAVIGLDFFAFNASTESDFLHPSFGTMTLAKTAAYALSFDAIRQTRYTIKTWRKQRPAFYADDGSAPAALAFWEEYQAGQHSAELTEAGLDGVVRLLFGNWRYSVTQVVALEHLRDVLAARGVKAVVYINPMGPTLTARLEALGLVKDFQQFRADIRRIFPESIDYSDRITEPERFYPADPMHFPPDTGTLMVRQSLEHAGLCRR</sequence>